<reference evidence="5" key="1">
    <citation type="submission" date="2023-06" db="EMBL/GenBank/DDBJ databases">
        <title>Genome-scale phylogeny and comparative genomics of the fungal order Sordariales.</title>
        <authorList>
            <consortium name="Lawrence Berkeley National Laboratory"/>
            <person name="Hensen N."/>
            <person name="Bonometti L."/>
            <person name="Westerberg I."/>
            <person name="Brannstrom I.O."/>
            <person name="Guillou S."/>
            <person name="Cros-Aarteil S."/>
            <person name="Calhoun S."/>
            <person name="Haridas S."/>
            <person name="Kuo A."/>
            <person name="Mondo S."/>
            <person name="Pangilinan J."/>
            <person name="Riley R."/>
            <person name="Labutti K."/>
            <person name="Andreopoulos B."/>
            <person name="Lipzen A."/>
            <person name="Chen C."/>
            <person name="Yanf M."/>
            <person name="Daum C."/>
            <person name="Ng V."/>
            <person name="Clum A."/>
            <person name="Steindorff A."/>
            <person name="Ohm R."/>
            <person name="Martin F."/>
            <person name="Silar P."/>
            <person name="Natvig D."/>
            <person name="Lalanne C."/>
            <person name="Gautier V."/>
            <person name="Ament-Velasquez S.L."/>
            <person name="Kruys A."/>
            <person name="Hutchinson M.I."/>
            <person name="Powell A.J."/>
            <person name="Barry K."/>
            <person name="Miller A.N."/>
            <person name="Grigoriev I.V."/>
            <person name="Debuchy R."/>
            <person name="Gladieux P."/>
            <person name="Thoren M.H."/>
            <person name="Johannesson H."/>
        </authorList>
    </citation>
    <scope>NUCLEOTIDE SEQUENCE</scope>
    <source>
        <strain evidence="5">CBS 307.81</strain>
    </source>
</reference>
<protein>
    <recommendedName>
        <fullName evidence="4">Terpene synthase</fullName>
        <ecNumber evidence="4">4.2.3.-</ecNumber>
    </recommendedName>
</protein>
<evidence type="ECO:0000313" key="5">
    <source>
        <dbReference type="EMBL" id="KAK0660786.1"/>
    </source>
</evidence>
<dbReference type="PANTHER" id="PTHR35201:SF4">
    <property type="entry name" value="BETA-PINACENE SYNTHASE-RELATED"/>
    <property type="match status" value="1"/>
</dbReference>
<comment type="cofactor">
    <cofactor evidence="1 4">
        <name>Mg(2+)</name>
        <dbReference type="ChEBI" id="CHEBI:18420"/>
    </cofactor>
</comment>
<evidence type="ECO:0000256" key="1">
    <source>
        <dbReference type="ARBA" id="ARBA00001946"/>
    </source>
</evidence>
<evidence type="ECO:0000256" key="3">
    <source>
        <dbReference type="ARBA" id="ARBA00022842"/>
    </source>
</evidence>
<comment type="similarity">
    <text evidence="2 4">Belongs to the terpene synthase family.</text>
</comment>
<dbReference type="InterPro" id="IPR034686">
    <property type="entry name" value="Terpene_cyclase-like_2"/>
</dbReference>
<evidence type="ECO:0000256" key="4">
    <source>
        <dbReference type="RuleBase" id="RU366034"/>
    </source>
</evidence>
<dbReference type="EMBL" id="JAULSY010000162">
    <property type="protein sequence ID" value="KAK0660786.1"/>
    <property type="molecule type" value="Genomic_DNA"/>
</dbReference>
<keyword evidence="3 4" id="KW-0460">Magnesium</keyword>
<comment type="caution">
    <text evidence="5">The sequence shown here is derived from an EMBL/GenBank/DDBJ whole genome shotgun (WGS) entry which is preliminary data.</text>
</comment>
<sequence length="329" mass="37103">MEPEVNNGNATASSGTTFIRLHNTLSKFPWPKSINPHYEECAKASHDWVATFDMFSPKTLAVMWNSLNGYLSSLAWPNLPKNGLQIGCDAMNVFWILEVTTDRCTSAAEAQTPVDCFMDALRDPTKPRPEEEWRGASVAQSLMERMISSGASNGCIKRFIKTMQQFCDSLVQEADDRSRGHIRDVEAYFEVRRHTIGLYPCFAIIQHGMELPDEVYEHDVVRKLEIMAADMIILDNDLVSYNVEQARGEEGHNLVRVAMHQFGFGLQESIDWVGKHHAGVLDAFLMLYGTIPVAFPGETDLHQYAWGVGNWVRANWQWSWEVSSPGLSG</sequence>
<accession>A0AA40D305</accession>
<evidence type="ECO:0000313" key="6">
    <source>
        <dbReference type="Proteomes" id="UP001174997"/>
    </source>
</evidence>
<dbReference type="PANTHER" id="PTHR35201">
    <property type="entry name" value="TERPENE SYNTHASE"/>
    <property type="match status" value="1"/>
</dbReference>
<dbReference type="EC" id="4.2.3.-" evidence="4"/>
<dbReference type="Proteomes" id="UP001174997">
    <property type="component" value="Unassembled WGS sequence"/>
</dbReference>
<dbReference type="Gene3D" id="1.10.600.10">
    <property type="entry name" value="Farnesyl Diphosphate Synthase"/>
    <property type="match status" value="1"/>
</dbReference>
<organism evidence="5 6">
    <name type="scientific">Cercophora samala</name>
    <dbReference type="NCBI Taxonomy" id="330535"/>
    <lineage>
        <taxon>Eukaryota</taxon>
        <taxon>Fungi</taxon>
        <taxon>Dikarya</taxon>
        <taxon>Ascomycota</taxon>
        <taxon>Pezizomycotina</taxon>
        <taxon>Sordariomycetes</taxon>
        <taxon>Sordariomycetidae</taxon>
        <taxon>Sordariales</taxon>
        <taxon>Lasiosphaeriaceae</taxon>
        <taxon>Cercophora</taxon>
    </lineage>
</organism>
<dbReference type="Pfam" id="PF19086">
    <property type="entry name" value="Terpene_syn_C_2"/>
    <property type="match status" value="1"/>
</dbReference>
<dbReference type="AlphaFoldDB" id="A0AA40D305"/>
<dbReference type="SUPFAM" id="SSF48576">
    <property type="entry name" value="Terpenoid synthases"/>
    <property type="match status" value="1"/>
</dbReference>
<proteinExistence type="inferred from homology"/>
<evidence type="ECO:0000256" key="2">
    <source>
        <dbReference type="ARBA" id="ARBA00006333"/>
    </source>
</evidence>
<name>A0AA40D305_9PEZI</name>
<dbReference type="GO" id="GO:0010333">
    <property type="term" value="F:terpene synthase activity"/>
    <property type="evidence" value="ECO:0007669"/>
    <property type="project" value="InterPro"/>
</dbReference>
<keyword evidence="4" id="KW-0456">Lyase</keyword>
<dbReference type="InterPro" id="IPR008949">
    <property type="entry name" value="Isoprenoid_synthase_dom_sf"/>
</dbReference>
<dbReference type="GO" id="GO:0008299">
    <property type="term" value="P:isoprenoid biosynthetic process"/>
    <property type="evidence" value="ECO:0007669"/>
    <property type="project" value="UniProtKB-ARBA"/>
</dbReference>
<gene>
    <name evidence="5" type="ORF">QBC41DRAFT_377085</name>
</gene>
<dbReference type="GO" id="GO:0046872">
    <property type="term" value="F:metal ion binding"/>
    <property type="evidence" value="ECO:0007669"/>
    <property type="project" value="UniProtKB-KW"/>
</dbReference>
<keyword evidence="6" id="KW-1185">Reference proteome</keyword>
<keyword evidence="4" id="KW-0479">Metal-binding</keyword>